<dbReference type="Gene3D" id="3.40.50.300">
    <property type="entry name" value="P-loop containing nucleotide triphosphate hydrolases"/>
    <property type="match status" value="1"/>
</dbReference>
<dbReference type="InterPro" id="IPR050763">
    <property type="entry name" value="ABC_transporter_ATP-binding"/>
</dbReference>
<organism evidence="8 9">
    <name type="scientific">Propionicimonas paludicola</name>
    <dbReference type="NCBI Taxonomy" id="185243"/>
    <lineage>
        <taxon>Bacteria</taxon>
        <taxon>Bacillati</taxon>
        <taxon>Actinomycetota</taxon>
        <taxon>Actinomycetes</taxon>
        <taxon>Propionibacteriales</taxon>
        <taxon>Nocardioidaceae</taxon>
        <taxon>Propionicimonas</taxon>
    </lineage>
</organism>
<evidence type="ECO:0000256" key="6">
    <source>
        <dbReference type="ARBA" id="ARBA00023251"/>
    </source>
</evidence>
<dbReference type="Pfam" id="PF00005">
    <property type="entry name" value="ABC_tran"/>
    <property type="match status" value="1"/>
</dbReference>
<dbReference type="PANTHER" id="PTHR42711">
    <property type="entry name" value="ABC TRANSPORTER ATP-BINDING PROTEIN"/>
    <property type="match status" value="1"/>
</dbReference>
<name>A0A2A9CUN5_9ACTN</name>
<dbReference type="OrthoDB" id="9804819at2"/>
<keyword evidence="9" id="KW-1185">Reference proteome</keyword>
<dbReference type="PROSITE" id="PS50893">
    <property type="entry name" value="ABC_TRANSPORTER_2"/>
    <property type="match status" value="1"/>
</dbReference>
<dbReference type="GO" id="GO:0005886">
    <property type="term" value="C:plasma membrane"/>
    <property type="evidence" value="ECO:0007669"/>
    <property type="project" value="UniProtKB-SubCell"/>
</dbReference>
<dbReference type="SUPFAM" id="SSF52540">
    <property type="entry name" value="P-loop containing nucleoside triphosphate hydrolases"/>
    <property type="match status" value="1"/>
</dbReference>
<dbReference type="PROSITE" id="PS00211">
    <property type="entry name" value="ABC_TRANSPORTER_1"/>
    <property type="match status" value="1"/>
</dbReference>
<protein>
    <submittedName>
        <fullName evidence="8">ABC-2 type transport system ATP-binding protein</fullName>
    </submittedName>
</protein>
<evidence type="ECO:0000256" key="5">
    <source>
        <dbReference type="ARBA" id="ARBA00022840"/>
    </source>
</evidence>
<evidence type="ECO:0000256" key="3">
    <source>
        <dbReference type="ARBA" id="ARBA00022448"/>
    </source>
</evidence>
<dbReference type="InterPro" id="IPR027417">
    <property type="entry name" value="P-loop_NTPase"/>
</dbReference>
<dbReference type="InterPro" id="IPR003593">
    <property type="entry name" value="AAA+_ATPase"/>
</dbReference>
<comment type="subcellular location">
    <subcellularLocation>
        <location evidence="1">Cell membrane</location>
        <topology evidence="1">Peripheral membrane protein</topology>
    </subcellularLocation>
</comment>
<comment type="similarity">
    <text evidence="2">Belongs to the ABC transporter superfamily.</text>
</comment>
<keyword evidence="5 8" id="KW-0067">ATP-binding</keyword>
<comment type="caution">
    <text evidence="8">The sequence shown here is derived from an EMBL/GenBank/DDBJ whole genome shotgun (WGS) entry which is preliminary data.</text>
</comment>
<keyword evidence="6" id="KW-0046">Antibiotic resistance</keyword>
<dbReference type="PANTHER" id="PTHR42711:SF5">
    <property type="entry name" value="ABC TRANSPORTER ATP-BINDING PROTEIN NATA"/>
    <property type="match status" value="1"/>
</dbReference>
<dbReference type="RefSeq" id="WP_098460731.1">
    <property type="nucleotide sequence ID" value="NZ_PDJC01000001.1"/>
</dbReference>
<dbReference type="CDD" id="cd03263">
    <property type="entry name" value="ABC_subfamily_A"/>
    <property type="match status" value="1"/>
</dbReference>
<dbReference type="InterPro" id="IPR003439">
    <property type="entry name" value="ABC_transporter-like_ATP-bd"/>
</dbReference>
<reference evidence="8 9" key="1">
    <citation type="submission" date="2017-10" db="EMBL/GenBank/DDBJ databases">
        <title>Sequencing the genomes of 1000 actinobacteria strains.</title>
        <authorList>
            <person name="Klenk H.-P."/>
        </authorList>
    </citation>
    <scope>NUCLEOTIDE SEQUENCE [LARGE SCALE GENOMIC DNA]</scope>
    <source>
        <strain evidence="8 9">DSM 15597</strain>
    </source>
</reference>
<keyword evidence="3" id="KW-0813">Transport</keyword>
<feature type="domain" description="ABC transporter" evidence="7">
    <location>
        <begin position="4"/>
        <end position="231"/>
    </location>
</feature>
<dbReference type="GO" id="GO:0046677">
    <property type="term" value="P:response to antibiotic"/>
    <property type="evidence" value="ECO:0007669"/>
    <property type="project" value="UniProtKB-KW"/>
</dbReference>
<dbReference type="EMBL" id="PDJC01000001">
    <property type="protein sequence ID" value="PFG17289.1"/>
    <property type="molecule type" value="Genomic_DNA"/>
</dbReference>
<keyword evidence="4" id="KW-0547">Nucleotide-binding</keyword>
<accession>A0A2A9CUN5</accession>
<evidence type="ECO:0000259" key="7">
    <source>
        <dbReference type="PROSITE" id="PS50893"/>
    </source>
</evidence>
<dbReference type="GO" id="GO:0016887">
    <property type="term" value="F:ATP hydrolysis activity"/>
    <property type="evidence" value="ECO:0007669"/>
    <property type="project" value="InterPro"/>
</dbReference>
<gene>
    <name evidence="8" type="ORF">ATK74_1856</name>
</gene>
<dbReference type="SMART" id="SM00382">
    <property type="entry name" value="AAA"/>
    <property type="match status" value="1"/>
</dbReference>
<evidence type="ECO:0000256" key="1">
    <source>
        <dbReference type="ARBA" id="ARBA00004202"/>
    </source>
</evidence>
<sequence>MTVVEATGLTRRYGDLTAVSEVDLKIAPGQVLALLGPNGAGKTTTIDMISGSTVPDAGRIRFDDVVADPARLRRVVGLCPQALEFWPKLGCAEQLVMVGRLYGLPRPAARLRAAELLERLGLTAKSSARAETLSGGMKRRLNLALAMVNDPPILVFDEPEAGLDPQSRAMVRELIAELAQDHGVLLTSHDIAEVERVADQVIIIDHGTVLAEGTPAELVSRYDLGDEVDLIGDPDELRRGLDGVALLEPLEERSDGIRLRLAHSGEALGAILARLERLGVPVTSVRSRPANLEDVFLTLTGRSLRG</sequence>
<dbReference type="AlphaFoldDB" id="A0A2A9CUN5"/>
<evidence type="ECO:0000313" key="8">
    <source>
        <dbReference type="EMBL" id="PFG17289.1"/>
    </source>
</evidence>
<evidence type="ECO:0000313" key="9">
    <source>
        <dbReference type="Proteomes" id="UP000226079"/>
    </source>
</evidence>
<evidence type="ECO:0000256" key="2">
    <source>
        <dbReference type="ARBA" id="ARBA00005417"/>
    </source>
</evidence>
<proteinExistence type="inferred from homology"/>
<dbReference type="Proteomes" id="UP000226079">
    <property type="component" value="Unassembled WGS sequence"/>
</dbReference>
<dbReference type="GO" id="GO:0005524">
    <property type="term" value="F:ATP binding"/>
    <property type="evidence" value="ECO:0007669"/>
    <property type="project" value="UniProtKB-KW"/>
</dbReference>
<dbReference type="InterPro" id="IPR017871">
    <property type="entry name" value="ABC_transporter-like_CS"/>
</dbReference>
<evidence type="ECO:0000256" key="4">
    <source>
        <dbReference type="ARBA" id="ARBA00022741"/>
    </source>
</evidence>